<evidence type="ECO:0000313" key="4">
    <source>
        <dbReference type="Proteomes" id="UP000245942"/>
    </source>
</evidence>
<organism evidence="3 4">
    <name type="scientific">Pseudomicrostroma glucosiphilum</name>
    <dbReference type="NCBI Taxonomy" id="1684307"/>
    <lineage>
        <taxon>Eukaryota</taxon>
        <taxon>Fungi</taxon>
        <taxon>Dikarya</taxon>
        <taxon>Basidiomycota</taxon>
        <taxon>Ustilaginomycotina</taxon>
        <taxon>Exobasidiomycetes</taxon>
        <taxon>Microstromatales</taxon>
        <taxon>Microstromatales incertae sedis</taxon>
        <taxon>Pseudomicrostroma</taxon>
    </lineage>
</organism>
<dbReference type="Proteomes" id="UP000245942">
    <property type="component" value="Unassembled WGS sequence"/>
</dbReference>
<dbReference type="EMBL" id="KZ819322">
    <property type="protein sequence ID" value="PWN23265.1"/>
    <property type="molecule type" value="Genomic_DNA"/>
</dbReference>
<accession>A0A316UJ87</accession>
<name>A0A316UJ87_9BASI</name>
<dbReference type="OrthoDB" id="2192561at2759"/>
<dbReference type="GO" id="GO:0030515">
    <property type="term" value="F:snoRNA binding"/>
    <property type="evidence" value="ECO:0007669"/>
    <property type="project" value="TreeGrafter"/>
</dbReference>
<feature type="compositionally biased region" description="Acidic residues" evidence="2">
    <location>
        <begin position="155"/>
        <end position="182"/>
    </location>
</feature>
<dbReference type="PANTHER" id="PTHR12821:SF0">
    <property type="entry name" value="BYSTIN"/>
    <property type="match status" value="1"/>
</dbReference>
<feature type="compositionally biased region" description="Basic and acidic residues" evidence="2">
    <location>
        <begin position="96"/>
        <end position="105"/>
    </location>
</feature>
<dbReference type="PANTHER" id="PTHR12821">
    <property type="entry name" value="BYSTIN"/>
    <property type="match status" value="1"/>
</dbReference>
<reference evidence="3 4" key="1">
    <citation type="journal article" date="2018" name="Mol. Biol. Evol.">
        <title>Broad Genomic Sampling Reveals a Smut Pathogenic Ancestry of the Fungal Clade Ustilaginomycotina.</title>
        <authorList>
            <person name="Kijpornyongpan T."/>
            <person name="Mondo S.J."/>
            <person name="Barry K."/>
            <person name="Sandor L."/>
            <person name="Lee J."/>
            <person name="Lipzen A."/>
            <person name="Pangilinan J."/>
            <person name="LaButti K."/>
            <person name="Hainaut M."/>
            <person name="Henrissat B."/>
            <person name="Grigoriev I.V."/>
            <person name="Spatafora J.W."/>
            <person name="Aime M.C."/>
        </authorList>
    </citation>
    <scope>NUCLEOTIDE SEQUENCE [LARGE SCALE GENOMIC DNA]</scope>
    <source>
        <strain evidence="3 4">MCA 4718</strain>
    </source>
</reference>
<feature type="compositionally biased region" description="Acidic residues" evidence="2">
    <location>
        <begin position="513"/>
        <end position="527"/>
    </location>
</feature>
<feature type="region of interest" description="Disordered" evidence="2">
    <location>
        <begin position="498"/>
        <end position="527"/>
    </location>
</feature>
<proteinExistence type="inferred from homology"/>
<evidence type="ECO:0000256" key="2">
    <source>
        <dbReference type="SAM" id="MobiDB-lite"/>
    </source>
</evidence>
<sequence length="527" mass="58155">MPKAPTSKGKARSSARSGPSFTSAPPSRSTALPVQLKADDQTSKFGTVSQVGRRNKKKGKRTDDDNDDAAGDAVASTSDAAGSGSFVTGGKAGGARTEKYVDKRLSGKILRLAREQQEEIEREEEEAEEALALGAESSRQAKLQQHRSASGMMPMDDDEAGDSSDDGELEELPSDEEEFEYEGVEIDPEDAELMERMREDRLNENGEAGGRRTLADMIMDKIEAAGGDREVGAEAEDDDGLVHGMNPKIVEVYTKVGELLSRYKSGPLPKAFKILPSLPHWEVVLSLTSPDRWTPHATLSATRIFVSNLKAAQSQRFFELVLREKFRDEIDEHKKTSYQIYEALKKGLYKPAAWFKGILFPLCESGTLTLKESAILSSVLTKVSIPMLHSAAALLRLSEMAYSGPNSLFIRVLLDKKYALPYKVVDALVFHFLQFSPEGSGVEKIKEGPNAGSMRMPVLWHQSLLVFAQRYKQDLTPDQKIALLDLLRVQKHDGIGPEVRRELSTGQARGEMMDEPVDEDDDDMMSV</sequence>
<dbReference type="InterPro" id="IPR007955">
    <property type="entry name" value="Bystin"/>
</dbReference>
<dbReference type="RefSeq" id="XP_025350425.1">
    <property type="nucleotide sequence ID" value="XM_025491774.1"/>
</dbReference>
<dbReference type="AlphaFoldDB" id="A0A316UJ87"/>
<feature type="compositionally biased region" description="Polar residues" evidence="2">
    <location>
        <begin position="14"/>
        <end position="32"/>
    </location>
</feature>
<keyword evidence="4" id="KW-1185">Reference proteome</keyword>
<dbReference type="GeneID" id="37013508"/>
<dbReference type="GO" id="GO:0005737">
    <property type="term" value="C:cytoplasm"/>
    <property type="evidence" value="ECO:0007669"/>
    <property type="project" value="TreeGrafter"/>
</dbReference>
<dbReference type="GO" id="GO:0005730">
    <property type="term" value="C:nucleolus"/>
    <property type="evidence" value="ECO:0007669"/>
    <property type="project" value="TreeGrafter"/>
</dbReference>
<evidence type="ECO:0000256" key="1">
    <source>
        <dbReference type="ARBA" id="ARBA00007114"/>
    </source>
</evidence>
<comment type="similarity">
    <text evidence="1">Belongs to the bystin family.</text>
</comment>
<gene>
    <name evidence="3" type="ORF">BCV69DRAFT_280873</name>
</gene>
<dbReference type="GO" id="GO:0030688">
    <property type="term" value="C:preribosome, small subunit precursor"/>
    <property type="evidence" value="ECO:0007669"/>
    <property type="project" value="TreeGrafter"/>
</dbReference>
<dbReference type="GO" id="GO:0006364">
    <property type="term" value="P:rRNA processing"/>
    <property type="evidence" value="ECO:0007669"/>
    <property type="project" value="TreeGrafter"/>
</dbReference>
<feature type="region of interest" description="Disordered" evidence="2">
    <location>
        <begin position="1"/>
        <end position="182"/>
    </location>
</feature>
<dbReference type="Pfam" id="PF05291">
    <property type="entry name" value="Bystin"/>
    <property type="match status" value="1"/>
</dbReference>
<dbReference type="STRING" id="1684307.A0A316UJ87"/>
<evidence type="ECO:0000313" key="3">
    <source>
        <dbReference type="EMBL" id="PWN23265.1"/>
    </source>
</evidence>
<protein>
    <submittedName>
        <fullName evidence="3">Bystin-domain-containing protein</fullName>
    </submittedName>
</protein>
<feature type="compositionally biased region" description="Acidic residues" evidence="2">
    <location>
        <begin position="120"/>
        <end position="129"/>
    </location>
</feature>
<feature type="compositionally biased region" description="Polar residues" evidence="2">
    <location>
        <begin position="137"/>
        <end position="148"/>
    </location>
</feature>